<dbReference type="EMBL" id="BAABAJ010000008">
    <property type="protein sequence ID" value="GAA3920175.1"/>
    <property type="molecule type" value="Genomic_DNA"/>
</dbReference>
<feature type="transmembrane region" description="Helical" evidence="1">
    <location>
        <begin position="96"/>
        <end position="115"/>
    </location>
</feature>
<evidence type="ECO:0000313" key="3">
    <source>
        <dbReference type="Proteomes" id="UP001501000"/>
    </source>
</evidence>
<evidence type="ECO:0000313" key="2">
    <source>
        <dbReference type="EMBL" id="GAA3920175.1"/>
    </source>
</evidence>
<feature type="transmembrane region" description="Helical" evidence="1">
    <location>
        <begin position="121"/>
        <end position="141"/>
    </location>
</feature>
<name>A0ABP7MCE1_9ACTN</name>
<evidence type="ECO:0000256" key="1">
    <source>
        <dbReference type="SAM" id="Phobius"/>
    </source>
</evidence>
<dbReference type="Proteomes" id="UP001501000">
    <property type="component" value="Unassembled WGS sequence"/>
</dbReference>
<sequence>MARIVARMASTSRTTPSARLVKALLVTPVAVAASHVVLSDTLRMGLLAQGASALGAGPGHSADQTFTTALVNTLLTMPVALWAGMRVTGERRLGPFVLTGTASWAVAVWTGLGRIDDVPGAVLPLPSLALVVAVTALSCLIRRPRRTGGT</sequence>
<protein>
    <submittedName>
        <fullName evidence="2">Uncharacterized protein</fullName>
    </submittedName>
</protein>
<keyword evidence="3" id="KW-1185">Reference proteome</keyword>
<gene>
    <name evidence="2" type="ORF">GCM10022244_31680</name>
</gene>
<proteinExistence type="predicted"/>
<comment type="caution">
    <text evidence="2">The sequence shown here is derived from an EMBL/GenBank/DDBJ whole genome shotgun (WGS) entry which is preliminary data.</text>
</comment>
<keyword evidence="1" id="KW-1133">Transmembrane helix</keyword>
<keyword evidence="1" id="KW-0472">Membrane</keyword>
<feature type="transmembrane region" description="Helical" evidence="1">
    <location>
        <begin position="66"/>
        <end position="84"/>
    </location>
</feature>
<organism evidence="2 3">
    <name type="scientific">Streptomyces gulbargensis</name>
    <dbReference type="NCBI Taxonomy" id="364901"/>
    <lineage>
        <taxon>Bacteria</taxon>
        <taxon>Bacillati</taxon>
        <taxon>Actinomycetota</taxon>
        <taxon>Actinomycetes</taxon>
        <taxon>Kitasatosporales</taxon>
        <taxon>Streptomycetaceae</taxon>
        <taxon>Streptomyces</taxon>
    </lineage>
</organism>
<accession>A0ABP7MCE1</accession>
<keyword evidence="1" id="KW-0812">Transmembrane</keyword>
<reference evidence="3" key="1">
    <citation type="journal article" date="2019" name="Int. J. Syst. Evol. Microbiol.">
        <title>The Global Catalogue of Microorganisms (GCM) 10K type strain sequencing project: providing services to taxonomists for standard genome sequencing and annotation.</title>
        <authorList>
            <consortium name="The Broad Institute Genomics Platform"/>
            <consortium name="The Broad Institute Genome Sequencing Center for Infectious Disease"/>
            <person name="Wu L."/>
            <person name="Ma J."/>
        </authorList>
    </citation>
    <scope>NUCLEOTIDE SEQUENCE [LARGE SCALE GENOMIC DNA]</scope>
    <source>
        <strain evidence="3">JCM 16956</strain>
    </source>
</reference>